<keyword evidence="4 10" id="KW-0812">Transmembrane</keyword>
<gene>
    <name evidence="11" type="ORF">V1264_018418</name>
</gene>
<accession>A0AAN9BDP0</accession>
<feature type="transmembrane region" description="Helical" evidence="10">
    <location>
        <begin position="174"/>
        <end position="198"/>
    </location>
</feature>
<evidence type="ECO:0000256" key="2">
    <source>
        <dbReference type="ARBA" id="ARBA00009187"/>
    </source>
</evidence>
<name>A0AAN9BDP0_9CAEN</name>
<comment type="subcellular location">
    <subcellularLocation>
        <location evidence="1 10">Endoplasmic reticulum membrane</location>
        <topology evidence="1 10">Multi-pass membrane protein</topology>
    </subcellularLocation>
</comment>
<dbReference type="PANTHER" id="PTHR14467:SF0">
    <property type="entry name" value="PROTEIN ARV1"/>
    <property type="match status" value="1"/>
</dbReference>
<evidence type="ECO:0000313" key="11">
    <source>
        <dbReference type="EMBL" id="KAK7103542.1"/>
    </source>
</evidence>
<protein>
    <recommendedName>
        <fullName evidence="10">Protein ARV</fullName>
    </recommendedName>
</protein>
<feature type="transmembrane region" description="Helical" evidence="10">
    <location>
        <begin position="125"/>
        <end position="145"/>
    </location>
</feature>
<dbReference type="EMBL" id="JBAMIC010000008">
    <property type="protein sequence ID" value="KAK7103542.1"/>
    <property type="molecule type" value="Genomic_DNA"/>
</dbReference>
<evidence type="ECO:0000313" key="12">
    <source>
        <dbReference type="Proteomes" id="UP001374579"/>
    </source>
</evidence>
<evidence type="ECO:0000256" key="8">
    <source>
        <dbReference type="ARBA" id="ARBA00023098"/>
    </source>
</evidence>
<evidence type="ECO:0000256" key="6">
    <source>
        <dbReference type="ARBA" id="ARBA00022989"/>
    </source>
</evidence>
<evidence type="ECO:0000256" key="10">
    <source>
        <dbReference type="RuleBase" id="RU368065"/>
    </source>
</evidence>
<sequence>MDPAAGREQVYQCVHCGHTVDELYKDFKKGIIKISHCNKCNEVADKYIEYDGVIIFLDILLLQRPAYRHILINSNYKGYWRLLLVLWLCDSLTKLMQRKAGVSSPRLQPDHVFYSALELDFYQDYLISTAESLLFFAIILGLLAAKYLSKHGNLNHFPQVDIVRALVISSLGRLLIVPALIWGASYSALGVALAHFFVASSNVQALRVVSKRTGLLQAAAVVMLGYGIQALIVAYFREWILHHATSSFTLPFNISYWVQLP</sequence>
<dbReference type="Proteomes" id="UP001374579">
    <property type="component" value="Unassembled WGS sequence"/>
</dbReference>
<keyword evidence="9 10" id="KW-0472">Membrane</keyword>
<comment type="similarity">
    <text evidence="2 10">Belongs to the ARV1 family.</text>
</comment>
<organism evidence="11 12">
    <name type="scientific">Littorina saxatilis</name>
    <dbReference type="NCBI Taxonomy" id="31220"/>
    <lineage>
        <taxon>Eukaryota</taxon>
        <taxon>Metazoa</taxon>
        <taxon>Spiralia</taxon>
        <taxon>Lophotrochozoa</taxon>
        <taxon>Mollusca</taxon>
        <taxon>Gastropoda</taxon>
        <taxon>Caenogastropoda</taxon>
        <taxon>Littorinimorpha</taxon>
        <taxon>Littorinoidea</taxon>
        <taxon>Littorinidae</taxon>
        <taxon>Littorina</taxon>
    </lineage>
</organism>
<dbReference type="PANTHER" id="PTHR14467">
    <property type="entry name" value="ARV1"/>
    <property type="match status" value="1"/>
</dbReference>
<dbReference type="GO" id="GO:0006665">
    <property type="term" value="P:sphingolipid metabolic process"/>
    <property type="evidence" value="ECO:0007669"/>
    <property type="project" value="TreeGrafter"/>
</dbReference>
<reference evidence="11 12" key="1">
    <citation type="submission" date="2024-02" db="EMBL/GenBank/DDBJ databases">
        <title>Chromosome-scale genome assembly of the rough periwinkle Littorina saxatilis.</title>
        <authorList>
            <person name="De Jode A."/>
            <person name="Faria R."/>
            <person name="Formenti G."/>
            <person name="Sims Y."/>
            <person name="Smith T.P."/>
            <person name="Tracey A."/>
            <person name="Wood J.M.D."/>
            <person name="Zagrodzka Z.B."/>
            <person name="Johannesson K."/>
            <person name="Butlin R.K."/>
            <person name="Leder E.H."/>
        </authorList>
    </citation>
    <scope>NUCLEOTIDE SEQUENCE [LARGE SCALE GENOMIC DNA]</scope>
    <source>
        <strain evidence="11">Snail1</strain>
        <tissue evidence="11">Muscle</tissue>
    </source>
</reference>
<dbReference type="Pfam" id="PF04161">
    <property type="entry name" value="Arv1"/>
    <property type="match status" value="1"/>
</dbReference>
<evidence type="ECO:0000256" key="4">
    <source>
        <dbReference type="ARBA" id="ARBA00022692"/>
    </source>
</evidence>
<evidence type="ECO:0000256" key="7">
    <source>
        <dbReference type="ARBA" id="ARBA00023055"/>
    </source>
</evidence>
<dbReference type="AlphaFoldDB" id="A0AAN9BDP0"/>
<comment type="caution">
    <text evidence="11">The sequence shown here is derived from an EMBL/GenBank/DDBJ whole genome shotgun (WGS) entry which is preliminary data.</text>
</comment>
<comment type="function">
    <text evidence="10">Mediator of sterol homeostasis involved in sterol uptake, trafficking and distribution into membranes.</text>
</comment>
<keyword evidence="5 10" id="KW-0256">Endoplasmic reticulum</keyword>
<dbReference type="GO" id="GO:0016125">
    <property type="term" value="P:sterol metabolic process"/>
    <property type="evidence" value="ECO:0007669"/>
    <property type="project" value="UniProtKB-UniRule"/>
</dbReference>
<evidence type="ECO:0000256" key="5">
    <source>
        <dbReference type="ARBA" id="ARBA00022824"/>
    </source>
</evidence>
<keyword evidence="12" id="KW-1185">Reference proteome</keyword>
<evidence type="ECO:0000256" key="9">
    <source>
        <dbReference type="ARBA" id="ARBA00023136"/>
    </source>
</evidence>
<evidence type="ECO:0000256" key="1">
    <source>
        <dbReference type="ARBA" id="ARBA00004477"/>
    </source>
</evidence>
<keyword evidence="6 10" id="KW-1133">Transmembrane helix</keyword>
<dbReference type="GO" id="GO:0005789">
    <property type="term" value="C:endoplasmic reticulum membrane"/>
    <property type="evidence" value="ECO:0007669"/>
    <property type="project" value="UniProtKB-SubCell"/>
</dbReference>
<dbReference type="GO" id="GO:0032541">
    <property type="term" value="C:cortical endoplasmic reticulum"/>
    <property type="evidence" value="ECO:0007669"/>
    <property type="project" value="TreeGrafter"/>
</dbReference>
<keyword evidence="8 10" id="KW-0443">Lipid metabolism</keyword>
<proteinExistence type="inferred from homology"/>
<dbReference type="InterPro" id="IPR007290">
    <property type="entry name" value="Arv1"/>
</dbReference>
<dbReference type="GO" id="GO:0097036">
    <property type="term" value="P:regulation of plasma membrane sterol distribution"/>
    <property type="evidence" value="ECO:0007669"/>
    <property type="project" value="UniProtKB-UniRule"/>
</dbReference>
<keyword evidence="7 10" id="KW-0445">Lipid transport</keyword>
<feature type="transmembrane region" description="Helical" evidence="10">
    <location>
        <begin position="218"/>
        <end position="236"/>
    </location>
</feature>
<evidence type="ECO:0000256" key="3">
    <source>
        <dbReference type="ARBA" id="ARBA00022448"/>
    </source>
</evidence>
<dbReference type="GO" id="GO:0032366">
    <property type="term" value="P:intracellular sterol transport"/>
    <property type="evidence" value="ECO:0007669"/>
    <property type="project" value="UniProtKB-UniRule"/>
</dbReference>
<keyword evidence="3 10" id="KW-0813">Transport</keyword>
<dbReference type="GO" id="GO:0005794">
    <property type="term" value="C:Golgi apparatus"/>
    <property type="evidence" value="ECO:0007669"/>
    <property type="project" value="TreeGrafter"/>
</dbReference>